<evidence type="ECO:0000256" key="5">
    <source>
        <dbReference type="ARBA" id="ARBA00022801"/>
    </source>
</evidence>
<dbReference type="Pfam" id="PF07717">
    <property type="entry name" value="OB_NTP_bind"/>
    <property type="match status" value="1"/>
</dbReference>
<dbReference type="Pfam" id="PF00271">
    <property type="entry name" value="Helicase_C"/>
    <property type="match status" value="1"/>
</dbReference>
<dbReference type="GO" id="GO:0071013">
    <property type="term" value="C:catalytic step 2 spliceosome"/>
    <property type="evidence" value="ECO:0007669"/>
    <property type="project" value="TreeGrafter"/>
</dbReference>
<evidence type="ECO:0000256" key="8">
    <source>
        <dbReference type="ARBA" id="ARBA00023187"/>
    </source>
</evidence>
<keyword evidence="3" id="KW-0507">mRNA processing</keyword>
<sequence>MNPCLMKISMLLLQDFLFFIQRNLVQIFQQNFINLFAGDENFKEDRVDTDGINNTGFVYNPYINQSLERQRRKLPTFNVRNHFLYLVEQFQTVLVTGETGSGKSTQLPQYLLESNWGADGIIGISQPRRVACTNLSARVAEEKDCILGELVGYCIRFDDCTTEGVTKIKYMTEGLLVREMMADPLLRMYSVIILDEVHERTLYTDIVLGLLKKILKRRKRLRLVVCSATYDANKFYNFFNFNKTDDKNNDTVALLSVEGRNFPVDIFYISDPVPNYVKGSVETAVKLHKKEPLGDILIFLTGVEEIDDCVQMLRDQLKNLKKGVPCLVLPMHGSLPNQDQLKVFQSAPLGTRKIVVATNIAETSVTIPNIVYVIDCGFVKLRIYNPKSYSDSLIITATSKASAIQRAGRAGRTQPGKVYRLYPEEEYSKFDDTTQPEMVRTNLNSAVLSLMALGIDNMLRFDFPSPPPSSHLVSALNELFALGALDDEGQLSDPLGKQMAELPLIPQLSKMLLISGDYGCSEEIMSIISMLQVQNIFIFPSGKRMEAKILHRKFQVSEGDLITFLNIFSEFEDQKEQKKWCSENFLNYRALLRAKEMRNRIKKFYTSFNRSLNTSEGGVDPICRCITAGMFPNAAYLHYSGVYKTVRGNESLYIHPSSVLYDQQQPQWVLFGEVIHTNKMYMKDLTVIEESWLTEIAPHFYEKVITKDF</sequence>
<dbReference type="GO" id="GO:0006397">
    <property type="term" value="P:mRNA processing"/>
    <property type="evidence" value="ECO:0007669"/>
    <property type="project" value="UniProtKB-KW"/>
</dbReference>
<evidence type="ECO:0000256" key="3">
    <source>
        <dbReference type="ARBA" id="ARBA00022664"/>
    </source>
</evidence>
<feature type="chain" id="PRO_5024461573" description="RNA helicase" evidence="10">
    <location>
        <begin position="26"/>
        <end position="709"/>
    </location>
</feature>
<dbReference type="SMART" id="SM00487">
    <property type="entry name" value="DEXDc"/>
    <property type="match status" value="1"/>
</dbReference>
<evidence type="ECO:0000256" key="6">
    <source>
        <dbReference type="ARBA" id="ARBA00022806"/>
    </source>
</evidence>
<dbReference type="InterPro" id="IPR002464">
    <property type="entry name" value="DNA/RNA_helicase_DEAH_CS"/>
</dbReference>
<dbReference type="FunFam" id="3.40.50.300:FF:000145">
    <property type="entry name" value="probable ATP-dependent RNA helicase DHX40"/>
    <property type="match status" value="1"/>
</dbReference>
<feature type="domain" description="Helicase C-terminal" evidence="12">
    <location>
        <begin position="280"/>
        <end position="454"/>
    </location>
</feature>
<dbReference type="PROSITE" id="PS51194">
    <property type="entry name" value="HELICASE_CTER"/>
    <property type="match status" value="1"/>
</dbReference>
<dbReference type="PANTHER" id="PTHR18934:SF136">
    <property type="entry name" value="ATP-DEPENDENT RNA HELICASE DHX35-RELATED"/>
    <property type="match status" value="1"/>
</dbReference>
<dbReference type="InterPro" id="IPR001650">
    <property type="entry name" value="Helicase_C-like"/>
</dbReference>
<dbReference type="PROSITE" id="PS51192">
    <property type="entry name" value="HELICASE_ATP_BIND_1"/>
    <property type="match status" value="1"/>
</dbReference>
<dbReference type="InterPro" id="IPR011709">
    <property type="entry name" value="DEAD-box_helicase_OB_fold"/>
</dbReference>
<comment type="catalytic activity">
    <reaction evidence="9">
        <text>ATP + H2O = ADP + phosphate + H(+)</text>
        <dbReference type="Rhea" id="RHEA:13065"/>
        <dbReference type="ChEBI" id="CHEBI:15377"/>
        <dbReference type="ChEBI" id="CHEBI:15378"/>
        <dbReference type="ChEBI" id="CHEBI:30616"/>
        <dbReference type="ChEBI" id="CHEBI:43474"/>
        <dbReference type="ChEBI" id="CHEBI:456216"/>
        <dbReference type="EC" id="3.6.4.13"/>
    </reaction>
</comment>
<keyword evidence="6 13" id="KW-0347">Helicase</keyword>
<feature type="domain" description="Helicase ATP-binding" evidence="11">
    <location>
        <begin position="84"/>
        <end position="248"/>
    </location>
</feature>
<evidence type="ECO:0000256" key="1">
    <source>
        <dbReference type="ARBA" id="ARBA00008792"/>
    </source>
</evidence>
<dbReference type="CDD" id="cd18791">
    <property type="entry name" value="SF2_C_RHA"/>
    <property type="match status" value="1"/>
</dbReference>
<evidence type="ECO:0000256" key="4">
    <source>
        <dbReference type="ARBA" id="ARBA00022741"/>
    </source>
</evidence>
<comment type="similarity">
    <text evidence="1">Belongs to the DEAD box helicase family. DEAH subfamily.</text>
</comment>
<reference evidence="13 14" key="1">
    <citation type="journal article" date="2019" name="PLoS Biol.">
        <title>Sex chromosomes control vertical transmission of feminizing Wolbachia symbionts in an isopod.</title>
        <authorList>
            <person name="Becking T."/>
            <person name="Chebbi M.A."/>
            <person name="Giraud I."/>
            <person name="Moumen B."/>
            <person name="Laverre T."/>
            <person name="Caubet Y."/>
            <person name="Peccoud J."/>
            <person name="Gilbert C."/>
            <person name="Cordaux R."/>
        </authorList>
    </citation>
    <scope>NUCLEOTIDE SEQUENCE [LARGE SCALE GENOMIC DNA]</scope>
    <source>
        <strain evidence="13">ANa2</strain>
        <tissue evidence="13">Whole body excluding digestive tract and cuticle</tissue>
    </source>
</reference>
<dbReference type="InterPro" id="IPR027417">
    <property type="entry name" value="P-loop_NTPase"/>
</dbReference>
<dbReference type="FunFam" id="1.20.120.1080:FF:000001">
    <property type="entry name" value="Pre-mRNA-splicing factor ATP-dependent RNA helicase"/>
    <property type="match status" value="1"/>
</dbReference>
<dbReference type="PROSITE" id="PS00690">
    <property type="entry name" value="DEAH_ATP_HELICASE"/>
    <property type="match status" value="1"/>
</dbReference>
<dbReference type="FunFam" id="3.40.50.300:FF:000578">
    <property type="entry name" value="probable ATP-dependent RNA helicase DHX35"/>
    <property type="match status" value="1"/>
</dbReference>
<comment type="caution">
    <text evidence="13">The sequence shown here is derived from an EMBL/GenBank/DDBJ whole genome shotgun (WGS) entry which is preliminary data.</text>
</comment>
<evidence type="ECO:0000256" key="9">
    <source>
        <dbReference type="ARBA" id="ARBA00047984"/>
    </source>
</evidence>
<dbReference type="GO" id="GO:0016787">
    <property type="term" value="F:hydrolase activity"/>
    <property type="evidence" value="ECO:0007669"/>
    <property type="project" value="UniProtKB-KW"/>
</dbReference>
<dbReference type="GO" id="GO:0003006">
    <property type="term" value="P:developmental process involved in reproduction"/>
    <property type="evidence" value="ECO:0007669"/>
    <property type="project" value="UniProtKB-ARBA"/>
</dbReference>
<dbReference type="InterPro" id="IPR007502">
    <property type="entry name" value="Helicase-assoc_dom"/>
</dbReference>
<dbReference type="SMART" id="SM00847">
    <property type="entry name" value="HA2"/>
    <property type="match status" value="1"/>
</dbReference>
<keyword evidence="8" id="KW-0508">mRNA splicing</keyword>
<evidence type="ECO:0000259" key="12">
    <source>
        <dbReference type="PROSITE" id="PS51194"/>
    </source>
</evidence>
<dbReference type="EMBL" id="SEYY01001100">
    <property type="protein sequence ID" value="KAB7505806.1"/>
    <property type="molecule type" value="Genomic_DNA"/>
</dbReference>
<accession>A0A5N5TGM8</accession>
<dbReference type="OrthoDB" id="10253254at2759"/>
<dbReference type="GO" id="GO:0008380">
    <property type="term" value="P:RNA splicing"/>
    <property type="evidence" value="ECO:0007669"/>
    <property type="project" value="UniProtKB-KW"/>
</dbReference>
<evidence type="ECO:0000256" key="7">
    <source>
        <dbReference type="ARBA" id="ARBA00022840"/>
    </source>
</evidence>
<keyword evidence="4" id="KW-0547">Nucleotide-binding</keyword>
<evidence type="ECO:0000256" key="2">
    <source>
        <dbReference type="ARBA" id="ARBA00012552"/>
    </source>
</evidence>
<evidence type="ECO:0000256" key="10">
    <source>
        <dbReference type="SAM" id="SignalP"/>
    </source>
</evidence>
<dbReference type="Pfam" id="PF04408">
    <property type="entry name" value="WHD_HA2"/>
    <property type="match status" value="1"/>
</dbReference>
<evidence type="ECO:0000259" key="11">
    <source>
        <dbReference type="PROSITE" id="PS51192"/>
    </source>
</evidence>
<evidence type="ECO:0000313" key="13">
    <source>
        <dbReference type="EMBL" id="KAB7505806.1"/>
    </source>
</evidence>
<feature type="signal peptide" evidence="10">
    <location>
        <begin position="1"/>
        <end position="25"/>
    </location>
</feature>
<dbReference type="Proteomes" id="UP000326759">
    <property type="component" value="Unassembled WGS sequence"/>
</dbReference>
<dbReference type="Gene3D" id="1.20.120.1080">
    <property type="match status" value="1"/>
</dbReference>
<dbReference type="SMART" id="SM00490">
    <property type="entry name" value="HELICc"/>
    <property type="match status" value="1"/>
</dbReference>
<dbReference type="EC" id="3.6.4.13" evidence="2"/>
<keyword evidence="7" id="KW-0067">ATP-binding</keyword>
<name>A0A5N5TGM8_9CRUS</name>
<dbReference type="GO" id="GO:0005524">
    <property type="term" value="F:ATP binding"/>
    <property type="evidence" value="ECO:0007669"/>
    <property type="project" value="UniProtKB-KW"/>
</dbReference>
<dbReference type="SUPFAM" id="SSF52540">
    <property type="entry name" value="P-loop containing nucleoside triphosphate hydrolases"/>
    <property type="match status" value="1"/>
</dbReference>
<dbReference type="InterPro" id="IPR014001">
    <property type="entry name" value="Helicase_ATP-bd"/>
</dbReference>
<dbReference type="Gene3D" id="3.40.50.300">
    <property type="entry name" value="P-loop containing nucleotide triphosphate hydrolases"/>
    <property type="match status" value="2"/>
</dbReference>
<protein>
    <recommendedName>
        <fullName evidence="2">RNA helicase</fullName>
        <ecNumber evidence="2">3.6.4.13</ecNumber>
    </recommendedName>
</protein>
<proteinExistence type="inferred from homology"/>
<keyword evidence="10" id="KW-0732">Signal</keyword>
<keyword evidence="14" id="KW-1185">Reference proteome</keyword>
<dbReference type="PANTHER" id="PTHR18934">
    <property type="entry name" value="ATP-DEPENDENT RNA HELICASE"/>
    <property type="match status" value="1"/>
</dbReference>
<organism evidence="13 14">
    <name type="scientific">Armadillidium nasatum</name>
    <dbReference type="NCBI Taxonomy" id="96803"/>
    <lineage>
        <taxon>Eukaryota</taxon>
        <taxon>Metazoa</taxon>
        <taxon>Ecdysozoa</taxon>
        <taxon>Arthropoda</taxon>
        <taxon>Crustacea</taxon>
        <taxon>Multicrustacea</taxon>
        <taxon>Malacostraca</taxon>
        <taxon>Eumalacostraca</taxon>
        <taxon>Peracarida</taxon>
        <taxon>Isopoda</taxon>
        <taxon>Oniscidea</taxon>
        <taxon>Crinocheta</taxon>
        <taxon>Armadillidiidae</taxon>
        <taxon>Armadillidium</taxon>
    </lineage>
</organism>
<gene>
    <name evidence="13" type="primary">DHX35</name>
    <name evidence="13" type="ORF">Anas_00752</name>
</gene>
<dbReference type="AlphaFoldDB" id="A0A5N5TGM8"/>
<dbReference type="GO" id="GO:0003724">
    <property type="term" value="F:RNA helicase activity"/>
    <property type="evidence" value="ECO:0007669"/>
    <property type="project" value="UniProtKB-EC"/>
</dbReference>
<keyword evidence="5" id="KW-0378">Hydrolase</keyword>
<dbReference type="InterPro" id="IPR048333">
    <property type="entry name" value="HA2_WH"/>
</dbReference>
<evidence type="ECO:0000313" key="14">
    <source>
        <dbReference type="Proteomes" id="UP000326759"/>
    </source>
</evidence>
<dbReference type="GO" id="GO:0003723">
    <property type="term" value="F:RNA binding"/>
    <property type="evidence" value="ECO:0007669"/>
    <property type="project" value="TreeGrafter"/>
</dbReference>
<dbReference type="Pfam" id="PF21010">
    <property type="entry name" value="HA2_C"/>
    <property type="match status" value="1"/>
</dbReference>